<dbReference type="OrthoDB" id="438440at2759"/>
<dbReference type="InParanoid" id="A0A5J5ERY1"/>
<reference evidence="5 6" key="1">
    <citation type="submission" date="2019-09" db="EMBL/GenBank/DDBJ databases">
        <title>Draft genome of the ectomycorrhizal ascomycete Sphaerosporella brunnea.</title>
        <authorList>
            <consortium name="DOE Joint Genome Institute"/>
            <person name="Benucci G.M."/>
            <person name="Marozzi G."/>
            <person name="Antonielli L."/>
            <person name="Sanchez S."/>
            <person name="Marco P."/>
            <person name="Wang X."/>
            <person name="Falini L.B."/>
            <person name="Barry K."/>
            <person name="Haridas S."/>
            <person name="Lipzen A."/>
            <person name="Labutti K."/>
            <person name="Grigoriev I.V."/>
            <person name="Murat C."/>
            <person name="Martin F."/>
            <person name="Albertini E."/>
            <person name="Donnini D."/>
            <person name="Bonito G."/>
        </authorList>
    </citation>
    <scope>NUCLEOTIDE SEQUENCE [LARGE SCALE GENOMIC DNA]</scope>
    <source>
        <strain evidence="5 6">Sb_GMNB300</strain>
    </source>
</reference>
<evidence type="ECO:0000256" key="2">
    <source>
        <dbReference type="ARBA" id="ARBA00022801"/>
    </source>
</evidence>
<feature type="chain" id="PRO_5023839623" evidence="3">
    <location>
        <begin position="20"/>
        <end position="312"/>
    </location>
</feature>
<evidence type="ECO:0000256" key="3">
    <source>
        <dbReference type="SAM" id="SignalP"/>
    </source>
</evidence>
<keyword evidence="1 3" id="KW-0732">Signal</keyword>
<dbReference type="Gene3D" id="3.40.50.1820">
    <property type="entry name" value="alpha/beta hydrolase"/>
    <property type="match status" value="1"/>
</dbReference>
<dbReference type="GO" id="GO:0016787">
    <property type="term" value="F:hydrolase activity"/>
    <property type="evidence" value="ECO:0007669"/>
    <property type="project" value="UniProtKB-KW"/>
</dbReference>
<sequence length="312" mass="33836">MRLLPLLLAAGSFALPSAPDTSRNITTELFSTLSELSLLVDISYCVNALTPGISQPFSCASFCSQFPSFELITTFHTGLTLSDSCGYIALSHAPSPRRIVVAFRGTYSLANALVDLSFAPQQYIPYPGGEECHNCTVHAGFLSSWEETSKLISPVIASLKGKYEGYELVLLGHSLGGAVAALAALEYHSLGWEPQVTTFGEPRVGNKGLAEFLDARFADGAYRRVTHVNDPVPLLPFDRLGYWPHQGEVFIGKTELPPEKDDVWTCEGAMDESCSAGSGLTVWGGLESHRDYFHRLGLCLPQGGWRIEVEGS</sequence>
<dbReference type="Pfam" id="PF01764">
    <property type="entry name" value="Lipase_3"/>
    <property type="match status" value="1"/>
</dbReference>
<dbReference type="GO" id="GO:0006629">
    <property type="term" value="P:lipid metabolic process"/>
    <property type="evidence" value="ECO:0007669"/>
    <property type="project" value="InterPro"/>
</dbReference>
<evidence type="ECO:0000313" key="6">
    <source>
        <dbReference type="Proteomes" id="UP000326924"/>
    </source>
</evidence>
<feature type="signal peptide" evidence="3">
    <location>
        <begin position="1"/>
        <end position="19"/>
    </location>
</feature>
<evidence type="ECO:0000313" key="5">
    <source>
        <dbReference type="EMBL" id="KAA8900830.1"/>
    </source>
</evidence>
<dbReference type="InterPro" id="IPR002921">
    <property type="entry name" value="Fungal_lipase-type"/>
</dbReference>
<dbReference type="EMBL" id="VXIS01000149">
    <property type="protein sequence ID" value="KAA8900830.1"/>
    <property type="molecule type" value="Genomic_DNA"/>
</dbReference>
<comment type="caution">
    <text evidence="5">The sequence shown here is derived from an EMBL/GenBank/DDBJ whole genome shotgun (WGS) entry which is preliminary data.</text>
</comment>
<keyword evidence="2 5" id="KW-0378">Hydrolase</keyword>
<gene>
    <name evidence="5" type="ORF">FN846DRAFT_899693</name>
</gene>
<keyword evidence="6" id="KW-1185">Reference proteome</keyword>
<protein>
    <submittedName>
        <fullName evidence="5">Alpha/Beta hydrolase protein</fullName>
    </submittedName>
</protein>
<dbReference type="InterPro" id="IPR051299">
    <property type="entry name" value="AB_hydrolase_lip/est"/>
</dbReference>
<dbReference type="CDD" id="cd00519">
    <property type="entry name" value="Lipase_3"/>
    <property type="match status" value="1"/>
</dbReference>
<dbReference type="PANTHER" id="PTHR46640:SF1">
    <property type="entry name" value="FUNGAL LIPASE-LIKE DOMAIN-CONTAINING PROTEIN-RELATED"/>
    <property type="match status" value="1"/>
</dbReference>
<feature type="domain" description="Fungal lipase-type" evidence="4">
    <location>
        <begin position="100"/>
        <end position="238"/>
    </location>
</feature>
<proteinExistence type="predicted"/>
<dbReference type="PANTHER" id="PTHR46640">
    <property type="entry name" value="TRIACYLGLYCEROL LIPASE, PUTATIVE (AFU_ORTHOLOGUE AFUA_6G06510)-RELATED"/>
    <property type="match status" value="1"/>
</dbReference>
<dbReference type="AlphaFoldDB" id="A0A5J5ERY1"/>
<evidence type="ECO:0000259" key="4">
    <source>
        <dbReference type="Pfam" id="PF01764"/>
    </source>
</evidence>
<evidence type="ECO:0000256" key="1">
    <source>
        <dbReference type="ARBA" id="ARBA00022729"/>
    </source>
</evidence>
<name>A0A5J5ERY1_9PEZI</name>
<organism evidence="5 6">
    <name type="scientific">Sphaerosporella brunnea</name>
    <dbReference type="NCBI Taxonomy" id="1250544"/>
    <lineage>
        <taxon>Eukaryota</taxon>
        <taxon>Fungi</taxon>
        <taxon>Dikarya</taxon>
        <taxon>Ascomycota</taxon>
        <taxon>Pezizomycotina</taxon>
        <taxon>Pezizomycetes</taxon>
        <taxon>Pezizales</taxon>
        <taxon>Pyronemataceae</taxon>
        <taxon>Sphaerosporella</taxon>
    </lineage>
</organism>
<dbReference type="InterPro" id="IPR029058">
    <property type="entry name" value="AB_hydrolase_fold"/>
</dbReference>
<dbReference type="Proteomes" id="UP000326924">
    <property type="component" value="Unassembled WGS sequence"/>
</dbReference>
<dbReference type="SUPFAM" id="SSF53474">
    <property type="entry name" value="alpha/beta-Hydrolases"/>
    <property type="match status" value="1"/>
</dbReference>
<accession>A0A5J5ERY1</accession>